<dbReference type="InterPro" id="IPR037459">
    <property type="entry name" value="RhgT-like"/>
</dbReference>
<dbReference type="InterPro" id="IPR012341">
    <property type="entry name" value="6hp_glycosidase-like_sf"/>
</dbReference>
<dbReference type="PANTHER" id="PTHR33886">
    <property type="entry name" value="UNSATURATED RHAMNOGALACTURONAN HYDROLASE (EUROFUNG)"/>
    <property type="match status" value="1"/>
</dbReference>
<dbReference type="Proteomes" id="UP000236728">
    <property type="component" value="Unassembled WGS sequence"/>
</dbReference>
<dbReference type="PROSITE" id="PS51257">
    <property type="entry name" value="PROKAR_LIPOPROTEIN"/>
    <property type="match status" value="1"/>
</dbReference>
<dbReference type="InterPro" id="IPR008928">
    <property type="entry name" value="6-hairpin_glycosidase_sf"/>
</dbReference>
<dbReference type="Gene3D" id="3.40.50.1110">
    <property type="entry name" value="SGNH hydrolase"/>
    <property type="match status" value="1"/>
</dbReference>
<dbReference type="AlphaFoldDB" id="A0A1H5VZ30"/>
<feature type="domain" description="SGNH hydrolase-type esterase" evidence="3">
    <location>
        <begin position="434"/>
        <end position="637"/>
    </location>
</feature>
<keyword evidence="1 4" id="KW-0378">Hydrolase</keyword>
<keyword evidence="5" id="KW-1185">Reference proteome</keyword>
<name>A0A1H5VZ30_9BACT</name>
<dbReference type="InterPro" id="IPR052043">
    <property type="entry name" value="PolySaccharide_Degr_Enz"/>
</dbReference>
<dbReference type="InterPro" id="IPR036514">
    <property type="entry name" value="SGNH_hydro_sf"/>
</dbReference>
<protein>
    <submittedName>
        <fullName evidence="4">Rhamnogalacturonyl hydrolase YesR</fullName>
    </submittedName>
</protein>
<dbReference type="Pfam" id="PF13472">
    <property type="entry name" value="Lipase_GDSL_2"/>
    <property type="match status" value="1"/>
</dbReference>
<feature type="chain" id="PRO_5009287738" evidence="2">
    <location>
        <begin position="25"/>
        <end position="672"/>
    </location>
</feature>
<accession>A0A1H5VZ30</accession>
<evidence type="ECO:0000256" key="2">
    <source>
        <dbReference type="SAM" id="SignalP"/>
    </source>
</evidence>
<evidence type="ECO:0000313" key="4">
    <source>
        <dbReference type="EMBL" id="SEF92236.1"/>
    </source>
</evidence>
<dbReference type="RefSeq" id="WP_235011430.1">
    <property type="nucleotide sequence ID" value="NZ_FNVA01000002.1"/>
</dbReference>
<evidence type="ECO:0000313" key="5">
    <source>
        <dbReference type="Proteomes" id="UP000236728"/>
    </source>
</evidence>
<evidence type="ECO:0000256" key="1">
    <source>
        <dbReference type="ARBA" id="ARBA00022801"/>
    </source>
</evidence>
<proteinExistence type="predicted"/>
<keyword evidence="2" id="KW-0732">Signal</keyword>
<dbReference type="EMBL" id="FNVA01000002">
    <property type="protein sequence ID" value="SEF92236.1"/>
    <property type="molecule type" value="Genomic_DNA"/>
</dbReference>
<gene>
    <name evidence="4" type="ORF">SAMN05421819_1368</name>
</gene>
<dbReference type="InterPro" id="IPR010905">
    <property type="entry name" value="Glyco_hydro_88"/>
</dbReference>
<organism evidence="4 5">
    <name type="scientific">Bryocella elongata</name>
    <dbReference type="NCBI Taxonomy" id="863522"/>
    <lineage>
        <taxon>Bacteria</taxon>
        <taxon>Pseudomonadati</taxon>
        <taxon>Acidobacteriota</taxon>
        <taxon>Terriglobia</taxon>
        <taxon>Terriglobales</taxon>
        <taxon>Acidobacteriaceae</taxon>
        <taxon>Bryocella</taxon>
    </lineage>
</organism>
<reference evidence="4 5" key="1">
    <citation type="submission" date="2016-10" db="EMBL/GenBank/DDBJ databases">
        <authorList>
            <person name="de Groot N.N."/>
        </authorList>
    </citation>
    <scope>NUCLEOTIDE SEQUENCE [LARGE SCALE GENOMIC DNA]</scope>
    <source>
        <strain evidence="4 5">DSM 22489</strain>
    </source>
</reference>
<dbReference type="Pfam" id="PF07470">
    <property type="entry name" value="Glyco_hydro_88"/>
    <property type="match status" value="1"/>
</dbReference>
<sequence length="672" mass="74335">MKMRIRRAGAFLLGTALASLACGAQELPKPTPAMQAGIDKDTSRHFGDAPIDPGPLATDVSPALDTAAVDHVTRKVADWDLARSRPYWDQIWTESVMYAGFMAVSDATGDPKYRDAMTSMAEGFHYGFRSKLSNADDESIAQTYLELYLQGGKKNQAILDSVRANLDQVIDLPTLRPGDPRIPWWWCDALFMAPPVWARMYAATGEHKYIDYLDAQWAKSYEPMWDKDEHLYARDASFVNKLGPNGKKIFWSRGEGWVMGGIARTLQYLPKDDPRREFYIQNLKDLAARTAQLQDADGLWHSSMLDGKDFPAPEVSGSALIVFGMAYGINEGFLDVATYKPVIERAWRAMVTQHIYADGRLGDIQQTGAEPAYYLPSSSFHYGVGGFMLAGAELHRMVTPRVAPDTVATTDPGVYAKLHLQTPANPKLRSIFLVGDSTVRNGNGDGAHNQMGWGDELAQFFDTSKVNIVNRAIGGRSSRTYISEGHWAETLKLVKPGDVILIQFGHNDSGPLDDKDRARGSINGVGDEAKEVDNPVRHVHETVYSFGHYMDQYVKEARAKGAIPILCTLIPRKTWKDGHIERQTSTYRGWTMAIAERDRVPLIDLNEIIARRYDAMGEAAVEPLFGDPHTHTTAAGATMNAEAVVSGLKALKHDPVARDLSDKGNAVVAYKP</sequence>
<feature type="signal peptide" evidence="2">
    <location>
        <begin position="1"/>
        <end position="24"/>
    </location>
</feature>
<dbReference type="InterPro" id="IPR013830">
    <property type="entry name" value="SGNH_hydro"/>
</dbReference>
<dbReference type="GO" id="GO:0005975">
    <property type="term" value="P:carbohydrate metabolic process"/>
    <property type="evidence" value="ECO:0007669"/>
    <property type="project" value="InterPro"/>
</dbReference>
<dbReference type="Gene3D" id="1.50.10.10">
    <property type="match status" value="1"/>
</dbReference>
<evidence type="ECO:0000259" key="3">
    <source>
        <dbReference type="Pfam" id="PF13472"/>
    </source>
</evidence>
<dbReference type="GO" id="GO:0016788">
    <property type="term" value="F:hydrolase activity, acting on ester bonds"/>
    <property type="evidence" value="ECO:0007669"/>
    <property type="project" value="UniProtKB-ARBA"/>
</dbReference>
<dbReference type="PANTHER" id="PTHR33886:SF8">
    <property type="entry name" value="UNSATURATED RHAMNOGALACTURONAN HYDROLASE (EUROFUNG)"/>
    <property type="match status" value="1"/>
</dbReference>
<dbReference type="SUPFAM" id="SSF48208">
    <property type="entry name" value="Six-hairpin glycosidases"/>
    <property type="match status" value="1"/>
</dbReference>
<dbReference type="CDD" id="cd01821">
    <property type="entry name" value="Rhamnogalacturan_acetylesterase_like"/>
    <property type="match status" value="1"/>
</dbReference>
<dbReference type="SUPFAM" id="SSF52266">
    <property type="entry name" value="SGNH hydrolase"/>
    <property type="match status" value="1"/>
</dbReference>